<reference evidence="1" key="1">
    <citation type="journal article" date="2014" name="Genome Biol. Evol.">
        <title>Genome evolution and plasticity of Serratia marcescens, an important multidrug-resistant nosocomial pathogen.</title>
        <authorList>
            <person name="Iguchi A."/>
            <person name="Nagaya Y."/>
            <person name="Pradel E."/>
            <person name="Ooka T."/>
            <person name="Ogura Y."/>
            <person name="Katsura K."/>
            <person name="Kurokawa K."/>
            <person name="Oshima K."/>
            <person name="Hattori M."/>
            <person name="Parkhill J."/>
            <person name="Sebaihia M."/>
            <person name="Coulthurst S.J."/>
            <person name="Gotoh N."/>
            <person name="Thomson N.R."/>
            <person name="Ewbank J.J."/>
            <person name="Hayashi T."/>
        </authorList>
    </citation>
    <scope>NUCLEOTIDE SEQUENCE</scope>
    <source>
        <strain evidence="1">SM39</strain>
    </source>
</reference>
<sequence length="73" mass="7798">MILPLAIGAVVEGLPTTSQTPLSGHFCPVEAVVPIGDLDIRSFLNQSGATIAPGIKIFTCSLIYSTHRREYGR</sequence>
<evidence type="ECO:0008006" key="2">
    <source>
        <dbReference type="Google" id="ProtNLM"/>
    </source>
</evidence>
<dbReference type="AlphaFoldDB" id="A0AAT9F4C3"/>
<name>A0AAT9F4C3_SERMA</name>
<dbReference type="KEGG" id="smar:SM39_4380"/>
<accession>A0AAT9F4C3</accession>
<gene>
    <name evidence="1" type="ORF">SM39_4380</name>
</gene>
<organism evidence="1">
    <name type="scientific">Serratia marcescens SM39</name>
    <dbReference type="NCBI Taxonomy" id="1334564"/>
    <lineage>
        <taxon>Bacteria</taxon>
        <taxon>Pseudomonadati</taxon>
        <taxon>Pseudomonadota</taxon>
        <taxon>Gammaproteobacteria</taxon>
        <taxon>Enterobacterales</taxon>
        <taxon>Yersiniaceae</taxon>
        <taxon>Serratia</taxon>
    </lineage>
</organism>
<protein>
    <recommendedName>
        <fullName evidence="2">Secreted protein</fullName>
    </recommendedName>
</protein>
<evidence type="ECO:0000313" key="1">
    <source>
        <dbReference type="EMBL" id="BAO36307.1"/>
    </source>
</evidence>
<proteinExistence type="predicted"/>
<dbReference type="EMBL" id="AP013063">
    <property type="protein sequence ID" value="BAO36307.1"/>
    <property type="molecule type" value="Genomic_DNA"/>
</dbReference>